<sequence length="133" mass="14289">VGPWSMPPLSIHQDTQTASAHLLMWDLESEKALKKSQESLAQCPSLSLSTMRDVTGMALGVPTQALGPAQQRVGCLSKEPDLGACGWPACLRGKIQEALLHTVALRGLSGRGLTHVSLYIKRTITKLRSSISD</sequence>
<dbReference type="Gene3D" id="3.10.20.370">
    <property type="match status" value="1"/>
</dbReference>
<name>A0A452TXN8_URSMA</name>
<organism evidence="1">
    <name type="scientific">Ursus maritimus</name>
    <name type="common">Polar bear</name>
    <name type="synonym">Thalarctos maritimus</name>
    <dbReference type="NCBI Taxonomy" id="29073"/>
    <lineage>
        <taxon>Eukaryota</taxon>
        <taxon>Metazoa</taxon>
        <taxon>Chordata</taxon>
        <taxon>Craniata</taxon>
        <taxon>Vertebrata</taxon>
        <taxon>Euteleostomi</taxon>
        <taxon>Mammalia</taxon>
        <taxon>Eutheria</taxon>
        <taxon>Laurasiatheria</taxon>
        <taxon>Carnivora</taxon>
        <taxon>Caniformia</taxon>
        <taxon>Ursidae</taxon>
        <taxon>Ursus</taxon>
    </lineage>
</organism>
<dbReference type="OMA" id="LMWDLES"/>
<reference evidence="1" key="1">
    <citation type="submission" date="2019-03" db="UniProtKB">
        <authorList>
            <consortium name="Ensembl"/>
        </authorList>
    </citation>
    <scope>IDENTIFICATION</scope>
</reference>
<accession>A0A452TXN8</accession>
<protein>
    <submittedName>
        <fullName evidence="1">Uncharacterized protein</fullName>
    </submittedName>
</protein>
<dbReference type="Ensembl" id="ENSUMAT00000015492.1">
    <property type="protein sequence ID" value="ENSUMAP00000013061.1"/>
    <property type="gene ID" value="ENSUMAG00000009656.1"/>
</dbReference>
<proteinExistence type="predicted"/>
<dbReference type="GeneTree" id="ENSGT01010000225757"/>
<dbReference type="AlphaFoldDB" id="A0A452TXN8"/>
<evidence type="ECO:0000313" key="1">
    <source>
        <dbReference type="Ensembl" id="ENSUMAP00000013061"/>
    </source>
</evidence>